<evidence type="ECO:0000256" key="1">
    <source>
        <dbReference type="SAM" id="Phobius"/>
    </source>
</evidence>
<reference evidence="2" key="1">
    <citation type="submission" date="2020-05" db="UniProtKB">
        <authorList>
            <consortium name="EnsemblMetazoa"/>
        </authorList>
    </citation>
    <scope>IDENTIFICATION</scope>
    <source>
        <strain evidence="2">TTRI</strain>
    </source>
</reference>
<keyword evidence="1" id="KW-0472">Membrane</keyword>
<proteinExistence type="predicted"/>
<dbReference type="AlphaFoldDB" id="A0A1A9VD64"/>
<feature type="transmembrane region" description="Helical" evidence="1">
    <location>
        <begin position="53"/>
        <end position="75"/>
    </location>
</feature>
<organism evidence="2 3">
    <name type="scientific">Glossina austeni</name>
    <name type="common">Savannah tsetse fly</name>
    <dbReference type="NCBI Taxonomy" id="7395"/>
    <lineage>
        <taxon>Eukaryota</taxon>
        <taxon>Metazoa</taxon>
        <taxon>Ecdysozoa</taxon>
        <taxon>Arthropoda</taxon>
        <taxon>Hexapoda</taxon>
        <taxon>Insecta</taxon>
        <taxon>Pterygota</taxon>
        <taxon>Neoptera</taxon>
        <taxon>Endopterygota</taxon>
        <taxon>Diptera</taxon>
        <taxon>Brachycera</taxon>
        <taxon>Muscomorpha</taxon>
        <taxon>Hippoboscoidea</taxon>
        <taxon>Glossinidae</taxon>
        <taxon>Glossina</taxon>
    </lineage>
</organism>
<dbReference type="Proteomes" id="UP000078200">
    <property type="component" value="Unassembled WGS sequence"/>
</dbReference>
<keyword evidence="3" id="KW-1185">Reference proteome</keyword>
<evidence type="ECO:0000313" key="3">
    <source>
        <dbReference type="Proteomes" id="UP000078200"/>
    </source>
</evidence>
<dbReference type="VEuPathDB" id="VectorBase:GAUT033496"/>
<name>A0A1A9VD64_GLOAU</name>
<accession>A0A1A9VD64</accession>
<keyword evidence="1" id="KW-0812">Transmembrane</keyword>
<dbReference type="EnsemblMetazoa" id="GAUT033496-RA">
    <property type="protein sequence ID" value="GAUT033496-PA"/>
    <property type="gene ID" value="GAUT033496"/>
</dbReference>
<keyword evidence="1" id="KW-1133">Transmembrane helix</keyword>
<sequence>MTIINRKNTLMAKAARLVLASHLDGIEARYANFVVYMYRHTDLHLQSKNSGDILVGIVGYCGGIPPHYVIYKILVKIINRYHRRRDNRAAQPPASVFSEFFIYATNHTCTYRGAQQNV</sequence>
<evidence type="ECO:0000313" key="2">
    <source>
        <dbReference type="EnsemblMetazoa" id="GAUT033496-PA"/>
    </source>
</evidence>
<protein>
    <submittedName>
        <fullName evidence="2">Uncharacterized protein</fullName>
    </submittedName>
</protein>